<dbReference type="InterPro" id="IPR025799">
    <property type="entry name" value="Arg_MeTrfase"/>
</dbReference>
<name>A0A915CH89_PARUN</name>
<proteinExistence type="predicted"/>
<dbReference type="GO" id="GO:0016274">
    <property type="term" value="F:protein-arginine N-methyltransferase activity"/>
    <property type="evidence" value="ECO:0007669"/>
    <property type="project" value="InterPro"/>
</dbReference>
<evidence type="ECO:0000256" key="1">
    <source>
        <dbReference type="ARBA" id="ARBA00022691"/>
    </source>
</evidence>
<dbReference type="AlphaFoldDB" id="A0A915CH89"/>
<feature type="region of interest" description="Disordered" evidence="2">
    <location>
        <begin position="431"/>
        <end position="456"/>
    </location>
</feature>
<dbReference type="Gene3D" id="2.70.160.11">
    <property type="entry name" value="Hnrnp arginine n-methyltransferase1"/>
    <property type="match status" value="2"/>
</dbReference>
<dbReference type="GO" id="GO:0042054">
    <property type="term" value="F:histone methyltransferase activity"/>
    <property type="evidence" value="ECO:0007669"/>
    <property type="project" value="TreeGrafter"/>
</dbReference>
<dbReference type="GO" id="GO:0005634">
    <property type="term" value="C:nucleus"/>
    <property type="evidence" value="ECO:0007669"/>
    <property type="project" value="TreeGrafter"/>
</dbReference>
<dbReference type="Proteomes" id="UP000887569">
    <property type="component" value="Unplaced"/>
</dbReference>
<sequence length="826" mass="92536">MRFSLAEARNAATEGDFDTALLHFLSVLRWICPSERSKYAKEFTEILRGFLRDDAGQSRGKLAVLTMSRELYPDECALLNVAAEFLFSSGRYLEAFEVACRACTSTDREERLHALVNRENIKSNIMDQWHWAMLNDASRNEAYAQAIRLALEQRTNARVLDIGAGTAFLSMIAQSYSSSVYCCEVDENICLLAERVTAGTGVHLMNKHSTHVSSDDMNSEKADVLVTETMDSGLLGEGIVSTLLDAHQRLLSSASSVIPNGAVVYACLVECQAITDEHIAIVKGCRFTSPYVRTEPGAKLVEGCEPYWCCYANELKGGFKYLSESVPILSIDFQDVSQLERILSGTCEEHNLVVNRQGRVHAIMIWFRCFLFPGASVISTNVDSNSCWQQAIYPVEEPFVAMHGSQCRIRVDAYRNRLCCEIVRYSAARENDRMNDETESAHPEDNRSASEENPLRNRFEIGVDESMFCSEERSEENISCASDGCKQQVNNNDENRQEKGCDIAKGHEDIEVEQQNDSVLETEHEITAVSTVILHSTDFLFLNDSLLVRFFARCLSTLIQPGTQFERGDMSLVDITGVASISGSLASFNENYRVVCYYQMCDYPKIIGAFQTRQRCILRTFDGLNGFPCGADILFCWPITSAGTFCEHSLNRIVEWKVRNPAGIVIPSIVRVRAQLVGCPKIVCRSKPQKSAHQGVDLSVIDELAISYYYDIEPSTLDYSQLSRPFDLLTLHFDSELPTEAGVLPDFLQQVDVHSEASVCSSGIADGLLFWFECVYGSECYNVLSDETNARCAMYLLEESRDVSCNEHISFTCSLFHANIFIEMQS</sequence>
<dbReference type="WBParaSite" id="PgR176_g004_t01">
    <property type="protein sequence ID" value="PgR176_g004_t01"/>
    <property type="gene ID" value="PgR176_g004"/>
</dbReference>
<evidence type="ECO:0000313" key="3">
    <source>
        <dbReference type="Proteomes" id="UP000887569"/>
    </source>
</evidence>
<dbReference type="PANTHER" id="PTHR11006:SF60">
    <property type="entry name" value="PROTEIN ARGININE N-METHYLTRANSFERASE 9"/>
    <property type="match status" value="1"/>
</dbReference>
<keyword evidence="3" id="KW-1185">Reference proteome</keyword>
<accession>A0A915CH89</accession>
<evidence type="ECO:0000256" key="2">
    <source>
        <dbReference type="SAM" id="MobiDB-lite"/>
    </source>
</evidence>
<keyword evidence="1" id="KW-0949">S-adenosyl-L-methionine</keyword>
<evidence type="ECO:0000313" key="4">
    <source>
        <dbReference type="WBParaSite" id="PgR176_g004_t01"/>
    </source>
</evidence>
<dbReference type="Gene3D" id="3.40.50.150">
    <property type="entry name" value="Vaccinia Virus protein VP39"/>
    <property type="match status" value="1"/>
</dbReference>
<dbReference type="PANTHER" id="PTHR11006">
    <property type="entry name" value="PROTEIN ARGININE N-METHYLTRANSFERASE"/>
    <property type="match status" value="1"/>
</dbReference>
<organism evidence="3 4">
    <name type="scientific">Parascaris univalens</name>
    <name type="common">Nematode worm</name>
    <dbReference type="NCBI Taxonomy" id="6257"/>
    <lineage>
        <taxon>Eukaryota</taxon>
        <taxon>Metazoa</taxon>
        <taxon>Ecdysozoa</taxon>
        <taxon>Nematoda</taxon>
        <taxon>Chromadorea</taxon>
        <taxon>Rhabditida</taxon>
        <taxon>Spirurina</taxon>
        <taxon>Ascaridomorpha</taxon>
        <taxon>Ascaridoidea</taxon>
        <taxon>Ascarididae</taxon>
        <taxon>Parascaris</taxon>
    </lineage>
</organism>
<reference evidence="4" key="1">
    <citation type="submission" date="2022-11" db="UniProtKB">
        <authorList>
            <consortium name="WormBaseParasite"/>
        </authorList>
    </citation>
    <scope>IDENTIFICATION</scope>
</reference>
<dbReference type="InterPro" id="IPR029063">
    <property type="entry name" value="SAM-dependent_MTases_sf"/>
</dbReference>
<dbReference type="CDD" id="cd02440">
    <property type="entry name" value="AdoMet_MTases"/>
    <property type="match status" value="1"/>
</dbReference>
<dbReference type="SUPFAM" id="SSF53335">
    <property type="entry name" value="S-adenosyl-L-methionine-dependent methyltransferases"/>
    <property type="match status" value="1"/>
</dbReference>
<protein>
    <submittedName>
        <fullName evidence="4">Protein arginine N-methyltransferase 10</fullName>
    </submittedName>
</protein>